<name>A0A8J3BNV8_9ACTN</name>
<gene>
    <name evidence="1" type="ORF">GCM10010124_13920</name>
</gene>
<evidence type="ECO:0000313" key="2">
    <source>
        <dbReference type="Proteomes" id="UP000662200"/>
    </source>
</evidence>
<keyword evidence="2" id="KW-1185">Reference proteome</keyword>
<reference evidence="1" key="2">
    <citation type="submission" date="2020-09" db="EMBL/GenBank/DDBJ databases">
        <authorList>
            <person name="Sun Q."/>
            <person name="Ohkuma M."/>
        </authorList>
    </citation>
    <scope>NUCLEOTIDE SEQUENCE</scope>
    <source>
        <strain evidence="1">JCM 3091</strain>
    </source>
</reference>
<dbReference type="AlphaFoldDB" id="A0A8J3BNV8"/>
<dbReference type="Proteomes" id="UP000662200">
    <property type="component" value="Unassembled WGS sequence"/>
</dbReference>
<protein>
    <submittedName>
        <fullName evidence="1">Uncharacterized protein</fullName>
    </submittedName>
</protein>
<reference evidence="1" key="1">
    <citation type="journal article" date="2014" name="Int. J. Syst. Evol. Microbiol.">
        <title>Complete genome sequence of Corynebacterium casei LMG S-19264T (=DSM 44701T), isolated from a smear-ripened cheese.</title>
        <authorList>
            <consortium name="US DOE Joint Genome Institute (JGI-PGF)"/>
            <person name="Walter F."/>
            <person name="Albersmeier A."/>
            <person name="Kalinowski J."/>
            <person name="Ruckert C."/>
        </authorList>
    </citation>
    <scope>NUCLEOTIDE SEQUENCE</scope>
    <source>
        <strain evidence="1">JCM 3091</strain>
    </source>
</reference>
<comment type="caution">
    <text evidence="1">The sequence shown here is derived from an EMBL/GenBank/DDBJ whole genome shotgun (WGS) entry which is preliminary data.</text>
</comment>
<organism evidence="1 2">
    <name type="scientific">Pilimelia terevasa</name>
    <dbReference type="NCBI Taxonomy" id="53372"/>
    <lineage>
        <taxon>Bacteria</taxon>
        <taxon>Bacillati</taxon>
        <taxon>Actinomycetota</taxon>
        <taxon>Actinomycetes</taxon>
        <taxon>Micromonosporales</taxon>
        <taxon>Micromonosporaceae</taxon>
        <taxon>Pilimelia</taxon>
    </lineage>
</organism>
<dbReference type="Pfam" id="PF13563">
    <property type="entry name" value="2_5_RNA_ligase2"/>
    <property type="match status" value="1"/>
</dbReference>
<dbReference type="EMBL" id="BMQC01000003">
    <property type="protein sequence ID" value="GGK22606.1"/>
    <property type="molecule type" value="Genomic_DNA"/>
</dbReference>
<proteinExistence type="predicted"/>
<evidence type="ECO:0000313" key="1">
    <source>
        <dbReference type="EMBL" id="GGK22606.1"/>
    </source>
</evidence>
<sequence length="87" mass="9445">MIPAHLSLLYPFVPLDDATVEAVERLATGMPAFELTLGTPEVRGDLSYAPGVSPQLAHLIGRVRERWPDVVPRQSAPKRLPVLPPPG</sequence>
<accession>A0A8J3BNV8</accession>